<name>W0F542_9BACT</name>
<dbReference type="OrthoDB" id="9780296at2"/>
<dbReference type="PROSITE" id="PS50893">
    <property type="entry name" value="ABC_TRANSPORTER_2"/>
    <property type="match status" value="1"/>
</dbReference>
<dbReference type="AlphaFoldDB" id="W0F542"/>
<protein>
    <submittedName>
        <fullName evidence="10">ABC transporter</fullName>
    </submittedName>
</protein>
<dbReference type="GO" id="GO:0015421">
    <property type="term" value="F:ABC-type oligopeptide transporter activity"/>
    <property type="evidence" value="ECO:0007669"/>
    <property type="project" value="TreeGrafter"/>
</dbReference>
<keyword evidence="11" id="KW-1185">Reference proteome</keyword>
<dbReference type="GO" id="GO:0005886">
    <property type="term" value="C:plasma membrane"/>
    <property type="evidence" value="ECO:0007669"/>
    <property type="project" value="UniProtKB-SubCell"/>
</dbReference>
<keyword evidence="5 7" id="KW-1133">Transmembrane helix</keyword>
<evidence type="ECO:0000313" key="11">
    <source>
        <dbReference type="Proteomes" id="UP000003586"/>
    </source>
</evidence>
<sequence length="603" mass="66855">MIQISEKVRQLRNNISLSKIISLVKKSSGNRLYVTFLFILLESVVFFASLYLLKKLVDVVSHAQKSSAAAYHQIITYVVAAGAVGIIYFIIRSFSAYLVEAQSTRAAEYVNEQIHSKAVRMELAFYESPSYYDVLKRAMDSGGERPGQVITALIDIIKNAASLVAVGSVLIIINWMLLPLLALFILPTLLVRLYYSKKLNNWRIAQTPLERKSAYYSSLITTDTAAKEIRAYNLGNYLKDQFSVIRRILMKEKLSINLKRTKLEAVTTAMSNLGVFACIGFIALKTISGEASPGDITLFLVAFPQSFSILQNISGGISILFQNSIYVNSVFELLELPAGEAAAGVTSPSALQSVKELRFQNVSFTYPYNTRPTLKNINLSIPAGKIIAIAGPNGAGKSTLIKLLCRLYDPTEGSVMLDETDFRNYDPKELRGIMGAVFQDFNKYSFTAAENIYLGNIHIPFDALRAKEAAEKSGAAPFIDQLPRQYDTVMGRLFEDGQEVSIGQWQKLALARCFYSDAQFLILDEATSALDTASEAALFNTLREKLNNRTAIIISHRHSALQHADYIYFLSNGSIAEEGTDAALIRNNGPYAKLFLNKSKKVT</sequence>
<dbReference type="HOGENOM" id="CLU_000604_84_3_10"/>
<organism evidence="10 11">
    <name type="scientific">Niabella soli DSM 19437</name>
    <dbReference type="NCBI Taxonomy" id="929713"/>
    <lineage>
        <taxon>Bacteria</taxon>
        <taxon>Pseudomonadati</taxon>
        <taxon>Bacteroidota</taxon>
        <taxon>Chitinophagia</taxon>
        <taxon>Chitinophagales</taxon>
        <taxon>Chitinophagaceae</taxon>
        <taxon>Niabella</taxon>
    </lineage>
</organism>
<evidence type="ECO:0000259" key="8">
    <source>
        <dbReference type="PROSITE" id="PS50893"/>
    </source>
</evidence>
<keyword evidence="6 7" id="KW-0472">Membrane</keyword>
<dbReference type="InterPro" id="IPR036640">
    <property type="entry name" value="ABC1_TM_sf"/>
</dbReference>
<dbReference type="PANTHER" id="PTHR43394:SF1">
    <property type="entry name" value="ATP-BINDING CASSETTE SUB-FAMILY B MEMBER 10, MITOCHONDRIAL"/>
    <property type="match status" value="1"/>
</dbReference>
<dbReference type="GO" id="GO:0005524">
    <property type="term" value="F:ATP binding"/>
    <property type="evidence" value="ECO:0007669"/>
    <property type="project" value="UniProtKB-KW"/>
</dbReference>
<dbReference type="KEGG" id="nso:NIASO_20450"/>
<feature type="transmembrane region" description="Helical" evidence="7">
    <location>
        <begin position="172"/>
        <end position="195"/>
    </location>
</feature>
<proteinExistence type="predicted"/>
<dbReference type="GO" id="GO:0016887">
    <property type="term" value="F:ATP hydrolysis activity"/>
    <property type="evidence" value="ECO:0007669"/>
    <property type="project" value="InterPro"/>
</dbReference>
<dbReference type="EMBL" id="CP007035">
    <property type="protein sequence ID" value="AHF16918.1"/>
    <property type="molecule type" value="Genomic_DNA"/>
</dbReference>
<dbReference type="Pfam" id="PF00005">
    <property type="entry name" value="ABC_tran"/>
    <property type="match status" value="1"/>
</dbReference>
<dbReference type="Pfam" id="PF00664">
    <property type="entry name" value="ABC_membrane"/>
    <property type="match status" value="1"/>
</dbReference>
<dbReference type="PANTHER" id="PTHR43394">
    <property type="entry name" value="ATP-DEPENDENT PERMEASE MDL1, MITOCHONDRIAL"/>
    <property type="match status" value="1"/>
</dbReference>
<dbReference type="InterPro" id="IPR011527">
    <property type="entry name" value="ABC1_TM_dom"/>
</dbReference>
<dbReference type="PROSITE" id="PS50929">
    <property type="entry name" value="ABC_TM1F"/>
    <property type="match status" value="1"/>
</dbReference>
<gene>
    <name evidence="10" type="ORF">NIASO_20450</name>
</gene>
<evidence type="ECO:0000256" key="3">
    <source>
        <dbReference type="ARBA" id="ARBA00022741"/>
    </source>
</evidence>
<dbReference type="InterPro" id="IPR039421">
    <property type="entry name" value="Type_1_exporter"/>
</dbReference>
<accession>W0F542</accession>
<evidence type="ECO:0000259" key="9">
    <source>
        <dbReference type="PROSITE" id="PS50929"/>
    </source>
</evidence>
<dbReference type="Gene3D" id="1.20.1560.10">
    <property type="entry name" value="ABC transporter type 1, transmembrane domain"/>
    <property type="match status" value="1"/>
</dbReference>
<dbReference type="SUPFAM" id="SSF90123">
    <property type="entry name" value="ABC transporter transmembrane region"/>
    <property type="match status" value="1"/>
</dbReference>
<dbReference type="SMART" id="SM00382">
    <property type="entry name" value="AAA"/>
    <property type="match status" value="1"/>
</dbReference>
<keyword evidence="2 7" id="KW-0812">Transmembrane</keyword>
<evidence type="ECO:0000256" key="4">
    <source>
        <dbReference type="ARBA" id="ARBA00022840"/>
    </source>
</evidence>
<feature type="transmembrane region" description="Helical" evidence="7">
    <location>
        <begin position="32"/>
        <end position="53"/>
    </location>
</feature>
<dbReference type="InterPro" id="IPR027417">
    <property type="entry name" value="P-loop_NTPase"/>
</dbReference>
<evidence type="ECO:0000256" key="1">
    <source>
        <dbReference type="ARBA" id="ARBA00004651"/>
    </source>
</evidence>
<dbReference type="SUPFAM" id="SSF52540">
    <property type="entry name" value="P-loop containing nucleoside triphosphate hydrolases"/>
    <property type="match status" value="1"/>
</dbReference>
<dbReference type="Proteomes" id="UP000003586">
    <property type="component" value="Chromosome"/>
</dbReference>
<keyword evidence="4" id="KW-0067">ATP-binding</keyword>
<feature type="domain" description="ABC transmembrane type-1" evidence="9">
    <location>
        <begin position="34"/>
        <end position="322"/>
    </location>
</feature>
<evidence type="ECO:0000256" key="6">
    <source>
        <dbReference type="ARBA" id="ARBA00023136"/>
    </source>
</evidence>
<dbReference type="InterPro" id="IPR003439">
    <property type="entry name" value="ABC_transporter-like_ATP-bd"/>
</dbReference>
<dbReference type="InterPro" id="IPR003593">
    <property type="entry name" value="AAA+_ATPase"/>
</dbReference>
<feature type="transmembrane region" description="Helical" evidence="7">
    <location>
        <begin position="74"/>
        <end position="91"/>
    </location>
</feature>
<reference evidence="10 11" key="1">
    <citation type="submission" date="2013-12" db="EMBL/GenBank/DDBJ databases">
        <authorList>
            <consortium name="DOE Joint Genome Institute"/>
            <person name="Eisen J."/>
            <person name="Huntemann M."/>
            <person name="Han J."/>
            <person name="Chen A."/>
            <person name="Kyrpides N."/>
            <person name="Mavromatis K."/>
            <person name="Markowitz V."/>
            <person name="Palaniappan K."/>
            <person name="Ivanova N."/>
            <person name="Schaumberg A."/>
            <person name="Pati A."/>
            <person name="Liolios K."/>
            <person name="Nordberg H.P."/>
            <person name="Cantor M.N."/>
            <person name="Hua S.X."/>
            <person name="Woyke T."/>
        </authorList>
    </citation>
    <scope>NUCLEOTIDE SEQUENCE [LARGE SCALE GENOMIC DNA]</scope>
    <source>
        <strain evidence="11">DSM 19437</strain>
    </source>
</reference>
<dbReference type="eggNOG" id="COG1132">
    <property type="taxonomic scope" value="Bacteria"/>
</dbReference>
<dbReference type="Gene3D" id="3.40.50.300">
    <property type="entry name" value="P-loop containing nucleotide triphosphate hydrolases"/>
    <property type="match status" value="1"/>
</dbReference>
<evidence type="ECO:0000256" key="5">
    <source>
        <dbReference type="ARBA" id="ARBA00022989"/>
    </source>
</evidence>
<dbReference type="RefSeq" id="WP_008582606.1">
    <property type="nucleotide sequence ID" value="NZ_CP007035.1"/>
</dbReference>
<evidence type="ECO:0000256" key="7">
    <source>
        <dbReference type="SAM" id="Phobius"/>
    </source>
</evidence>
<evidence type="ECO:0000256" key="2">
    <source>
        <dbReference type="ARBA" id="ARBA00022692"/>
    </source>
</evidence>
<evidence type="ECO:0000313" key="10">
    <source>
        <dbReference type="EMBL" id="AHF16918.1"/>
    </source>
</evidence>
<dbReference type="STRING" id="929713.NIASO_20450"/>
<keyword evidence="3" id="KW-0547">Nucleotide-binding</keyword>
<comment type="subcellular location">
    <subcellularLocation>
        <location evidence="1">Cell membrane</location>
        <topology evidence="1">Multi-pass membrane protein</topology>
    </subcellularLocation>
</comment>
<feature type="domain" description="ABC transporter" evidence="8">
    <location>
        <begin position="357"/>
        <end position="597"/>
    </location>
</feature>